<evidence type="ECO:0008006" key="4">
    <source>
        <dbReference type="Google" id="ProtNLM"/>
    </source>
</evidence>
<evidence type="ECO:0000313" key="3">
    <source>
        <dbReference type="Proteomes" id="UP000650424"/>
    </source>
</evidence>
<sequence>MKNAGNEYSHSTLNKSNTDINQHPSDQQMEIRMLTESEVLSVAGGPEVDVESGTG</sequence>
<proteinExistence type="predicted"/>
<name>A0ABR6ZLS6_9BURK</name>
<dbReference type="RefSeq" id="WP_186946086.1">
    <property type="nucleotide sequence ID" value="NZ_JACOGF010000002.1"/>
</dbReference>
<organism evidence="2 3">
    <name type="scientific">Undibacterium hunanense</name>
    <dbReference type="NCBI Taxonomy" id="2762292"/>
    <lineage>
        <taxon>Bacteria</taxon>
        <taxon>Pseudomonadati</taxon>
        <taxon>Pseudomonadota</taxon>
        <taxon>Betaproteobacteria</taxon>
        <taxon>Burkholderiales</taxon>
        <taxon>Oxalobacteraceae</taxon>
        <taxon>Undibacterium</taxon>
    </lineage>
</organism>
<dbReference type="Proteomes" id="UP000650424">
    <property type="component" value="Unassembled WGS sequence"/>
</dbReference>
<feature type="region of interest" description="Disordered" evidence="1">
    <location>
        <begin position="1"/>
        <end position="29"/>
    </location>
</feature>
<dbReference type="EMBL" id="JACOGF010000002">
    <property type="protein sequence ID" value="MBC3916855.1"/>
    <property type="molecule type" value="Genomic_DNA"/>
</dbReference>
<accession>A0ABR6ZLS6</accession>
<gene>
    <name evidence="2" type="ORF">H8L32_05150</name>
</gene>
<feature type="compositionally biased region" description="Polar residues" evidence="1">
    <location>
        <begin position="1"/>
        <end position="28"/>
    </location>
</feature>
<evidence type="ECO:0000256" key="1">
    <source>
        <dbReference type="SAM" id="MobiDB-lite"/>
    </source>
</evidence>
<protein>
    <recommendedName>
        <fullName evidence="4">Bacteriocin-type signal sequence-containing protein</fullName>
    </recommendedName>
</protein>
<keyword evidence="3" id="KW-1185">Reference proteome</keyword>
<comment type="caution">
    <text evidence="2">The sequence shown here is derived from an EMBL/GenBank/DDBJ whole genome shotgun (WGS) entry which is preliminary data.</text>
</comment>
<evidence type="ECO:0000313" key="2">
    <source>
        <dbReference type="EMBL" id="MBC3916855.1"/>
    </source>
</evidence>
<reference evidence="2 3" key="1">
    <citation type="submission" date="2020-08" db="EMBL/GenBank/DDBJ databases">
        <title>Novel species isolated from subtropical streams in China.</title>
        <authorList>
            <person name="Lu H."/>
        </authorList>
    </citation>
    <scope>NUCLEOTIDE SEQUENCE [LARGE SCALE GENOMIC DNA]</scope>
    <source>
        <strain evidence="2 3">CY18W</strain>
    </source>
</reference>